<dbReference type="PROSITE" id="PS51704">
    <property type="entry name" value="GP_PDE"/>
    <property type="match status" value="1"/>
</dbReference>
<dbReference type="GO" id="GO:0006629">
    <property type="term" value="P:lipid metabolic process"/>
    <property type="evidence" value="ECO:0007669"/>
    <property type="project" value="InterPro"/>
</dbReference>
<keyword evidence="4" id="KW-1185">Reference proteome</keyword>
<evidence type="ECO:0000259" key="2">
    <source>
        <dbReference type="PROSITE" id="PS51704"/>
    </source>
</evidence>
<dbReference type="KEGG" id="fbm:MQE35_16200"/>
<dbReference type="SUPFAM" id="SSF51695">
    <property type="entry name" value="PLC-like phosphodiesterases"/>
    <property type="match status" value="1"/>
</dbReference>
<feature type="domain" description="GP-PDE" evidence="2">
    <location>
        <begin position="20"/>
        <end position="253"/>
    </location>
</feature>
<dbReference type="RefSeq" id="WP_255842594.1">
    <property type="nucleotide sequence ID" value="NZ_CP094358.1"/>
</dbReference>
<name>A0A9E6ZKC2_9FLAO</name>
<feature type="chain" id="PRO_5039448011" description="GP-PDE domain-containing protein" evidence="1">
    <location>
        <begin position="20"/>
        <end position="254"/>
    </location>
</feature>
<dbReference type="AlphaFoldDB" id="A0A9E6ZKC2"/>
<dbReference type="EMBL" id="CP094358">
    <property type="protein sequence ID" value="UOB17264.1"/>
    <property type="molecule type" value="Genomic_DNA"/>
</dbReference>
<protein>
    <recommendedName>
        <fullName evidence="2">GP-PDE domain-containing protein</fullName>
    </recommendedName>
</protein>
<organism evidence="3 4">
    <name type="scientific">Abyssalbus ytuae</name>
    <dbReference type="NCBI Taxonomy" id="2926907"/>
    <lineage>
        <taxon>Bacteria</taxon>
        <taxon>Pseudomonadati</taxon>
        <taxon>Bacteroidota</taxon>
        <taxon>Flavobacteriia</taxon>
        <taxon>Flavobacteriales</taxon>
        <taxon>Flavobacteriaceae</taxon>
        <taxon>Abyssalbus</taxon>
    </lineage>
</organism>
<proteinExistence type="predicted"/>
<gene>
    <name evidence="3" type="ORF">MQE35_16200</name>
</gene>
<keyword evidence="1" id="KW-0732">Signal</keyword>
<dbReference type="PANTHER" id="PTHR46211">
    <property type="entry name" value="GLYCEROPHOSPHORYL DIESTER PHOSPHODIESTERASE"/>
    <property type="match status" value="1"/>
</dbReference>
<feature type="signal peptide" evidence="1">
    <location>
        <begin position="1"/>
        <end position="19"/>
    </location>
</feature>
<sequence length="254" mass="29002">MKTTAFTCILLIFLFQAKAQEFIAHRGASWLAPENTLASVNLAWKLNADAVEIDIHLSKDNKLMVIHDSNTLKTSGAKHKIKTTHSELLRKLDVGISKDPEFKGERIPFLEEVIKTIPPDKKLVIELKSRKETIPFLKKTVTNSNKQKQLVFICFDWDTITELKKTFPENDCYWLSNNRSEVLRKLNKVAENNLNGIDLKYSIIDSTIMQKATQLNLDVIAYTVNKPLEAKRLITLGVKGITTDKPNWLKQNLQ</sequence>
<dbReference type="GO" id="GO:0008081">
    <property type="term" value="F:phosphoric diester hydrolase activity"/>
    <property type="evidence" value="ECO:0007669"/>
    <property type="project" value="InterPro"/>
</dbReference>
<dbReference type="Gene3D" id="3.20.20.190">
    <property type="entry name" value="Phosphatidylinositol (PI) phosphodiesterase"/>
    <property type="match status" value="1"/>
</dbReference>
<dbReference type="InterPro" id="IPR017946">
    <property type="entry name" value="PLC-like_Pdiesterase_TIM-brl"/>
</dbReference>
<dbReference type="Pfam" id="PF03009">
    <property type="entry name" value="GDPD"/>
    <property type="match status" value="1"/>
</dbReference>
<reference evidence="3" key="1">
    <citation type="submission" date="2022-03" db="EMBL/GenBank/DDBJ databases">
        <title>Description of Abyssus ytuae gen. nov., sp. nov., a novel member of the family Flavobacteriaceae isolated from the sediment of Mariana Trench.</title>
        <authorList>
            <person name="Zhang J."/>
            <person name="Xu X."/>
        </authorList>
    </citation>
    <scope>NUCLEOTIDE SEQUENCE</scope>
    <source>
        <strain evidence="3">MT3330</strain>
    </source>
</reference>
<evidence type="ECO:0000256" key="1">
    <source>
        <dbReference type="SAM" id="SignalP"/>
    </source>
</evidence>
<dbReference type="Proteomes" id="UP000831290">
    <property type="component" value="Chromosome"/>
</dbReference>
<evidence type="ECO:0000313" key="4">
    <source>
        <dbReference type="Proteomes" id="UP000831290"/>
    </source>
</evidence>
<dbReference type="InterPro" id="IPR030395">
    <property type="entry name" value="GP_PDE_dom"/>
</dbReference>
<evidence type="ECO:0000313" key="3">
    <source>
        <dbReference type="EMBL" id="UOB17264.1"/>
    </source>
</evidence>
<dbReference type="PANTHER" id="PTHR46211:SF1">
    <property type="entry name" value="GLYCEROPHOSPHODIESTER PHOSPHODIESTERASE, CYTOPLASMIC"/>
    <property type="match status" value="1"/>
</dbReference>
<accession>A0A9E6ZKC2</accession>